<keyword evidence="2" id="KW-0963">Cytoplasm</keyword>
<dbReference type="InterPro" id="IPR051976">
    <property type="entry name" value="Synaptopodin_domain"/>
</dbReference>
<dbReference type="Proteomes" id="UP001162483">
    <property type="component" value="Unassembled WGS sequence"/>
</dbReference>
<feature type="region of interest" description="Disordered" evidence="5">
    <location>
        <begin position="470"/>
        <end position="501"/>
    </location>
</feature>
<sequence length="565" mass="62002">GKQQAKIIPAGLTREACLPRVELILDCSGREKEPRSQSDRGCVISGEEGGQTEEPPSSVSFGIKAEDSEEGEEAQQAERELVRPNKHRARHARLRRSESLSEKQVKEAKSKCKSIALLLTAAPNPNSKGVLMFKKRRQRARKYTLTSYGTGELERQEDSEDDNEDEENKENTFNVTFYGASESDLDDDFFSDPENDTQIVTFDWDTGLVEVEKKLNSGDAMEELPETKGKGVLMFARRKQRMDQITAEQEELRKHSIEEKVSVTENVNNTVSLQTQQQQSIKMQSCVSKSYIEVSNSQTRVQNGFAGAYESIPSFQSPPNRTPKPFGGLQNRAAIPFSPTRNIASPMSDVPAPPPYSSVTPPPEPRFQVSSPVPAKAQAAVWAPSFSTEQIASRDERISVPANKTGILQEAKRRSTKPMFTFKEQPKISPNPALLSLVQTREGKRSTGNESGPEEDYLSLGAEACNFMHSHAGKQKTPPPVAPKPLVKSPTAIPTSPVWAPSTVAPAPQMFSIQNPPQSASPVEANAVQPKFNSYNPPTAAPVVWAPPTAAPAPQVFSIQNPPQS</sequence>
<feature type="region of interest" description="Disordered" evidence="5">
    <location>
        <begin position="28"/>
        <end position="105"/>
    </location>
</feature>
<feature type="region of interest" description="Disordered" evidence="5">
    <location>
        <begin position="390"/>
        <end position="434"/>
    </location>
</feature>
<dbReference type="PANTHER" id="PTHR24217">
    <property type="entry name" value="PUTATIVE-RELATED"/>
    <property type="match status" value="1"/>
</dbReference>
<organism evidence="6 7">
    <name type="scientific">Staurois parvus</name>
    <dbReference type="NCBI Taxonomy" id="386267"/>
    <lineage>
        <taxon>Eukaryota</taxon>
        <taxon>Metazoa</taxon>
        <taxon>Chordata</taxon>
        <taxon>Craniata</taxon>
        <taxon>Vertebrata</taxon>
        <taxon>Euteleostomi</taxon>
        <taxon>Amphibia</taxon>
        <taxon>Batrachia</taxon>
        <taxon>Anura</taxon>
        <taxon>Neobatrachia</taxon>
        <taxon>Ranoidea</taxon>
        <taxon>Ranidae</taxon>
        <taxon>Staurois</taxon>
    </lineage>
</organism>
<feature type="compositionally biased region" description="Basic residues" evidence="5">
    <location>
        <begin position="84"/>
        <end position="94"/>
    </location>
</feature>
<feature type="compositionally biased region" description="Pro residues" evidence="5">
    <location>
        <begin position="351"/>
        <end position="365"/>
    </location>
</feature>
<comment type="subcellular location">
    <subcellularLocation>
        <location evidence="1">Cytoplasm</location>
    </subcellularLocation>
</comment>
<feature type="non-terminal residue" evidence="6">
    <location>
        <position position="565"/>
    </location>
</feature>
<evidence type="ECO:0000256" key="3">
    <source>
        <dbReference type="ARBA" id="ARBA00022553"/>
    </source>
</evidence>
<accession>A0ABN9BHR5</accession>
<comment type="caution">
    <text evidence="6">The sequence shown here is derived from an EMBL/GenBank/DDBJ whole genome shotgun (WGS) entry which is preliminary data.</text>
</comment>
<feature type="compositionally biased region" description="Basic and acidic residues" evidence="5">
    <location>
        <begin position="28"/>
        <end position="38"/>
    </location>
</feature>
<keyword evidence="3" id="KW-0597">Phosphoprotein</keyword>
<feature type="compositionally biased region" description="Acidic residues" evidence="5">
    <location>
        <begin position="155"/>
        <end position="168"/>
    </location>
</feature>
<evidence type="ECO:0000256" key="4">
    <source>
        <dbReference type="ARBA" id="ARBA00038161"/>
    </source>
</evidence>
<feature type="region of interest" description="Disordered" evidence="5">
    <location>
        <begin position="144"/>
        <end position="174"/>
    </location>
</feature>
<feature type="compositionally biased region" description="Basic and acidic residues" evidence="5">
    <location>
        <begin position="95"/>
        <end position="105"/>
    </location>
</feature>
<evidence type="ECO:0000313" key="7">
    <source>
        <dbReference type="Proteomes" id="UP001162483"/>
    </source>
</evidence>
<dbReference type="PANTHER" id="PTHR24217:SF9">
    <property type="entry name" value="SYNAPTOPODIN-2"/>
    <property type="match status" value="1"/>
</dbReference>
<evidence type="ECO:0008006" key="8">
    <source>
        <dbReference type="Google" id="ProtNLM"/>
    </source>
</evidence>
<reference evidence="6" key="1">
    <citation type="submission" date="2023-05" db="EMBL/GenBank/DDBJ databases">
        <authorList>
            <person name="Stuckert A."/>
        </authorList>
    </citation>
    <scope>NUCLEOTIDE SEQUENCE</scope>
</reference>
<dbReference type="EMBL" id="CATNWA010004137">
    <property type="protein sequence ID" value="CAI9547135.1"/>
    <property type="molecule type" value="Genomic_DNA"/>
</dbReference>
<keyword evidence="7" id="KW-1185">Reference proteome</keyword>
<evidence type="ECO:0000256" key="5">
    <source>
        <dbReference type="SAM" id="MobiDB-lite"/>
    </source>
</evidence>
<evidence type="ECO:0000313" key="6">
    <source>
        <dbReference type="EMBL" id="CAI9547135.1"/>
    </source>
</evidence>
<feature type="region of interest" description="Disordered" evidence="5">
    <location>
        <begin position="312"/>
        <end position="372"/>
    </location>
</feature>
<evidence type="ECO:0000256" key="2">
    <source>
        <dbReference type="ARBA" id="ARBA00022490"/>
    </source>
</evidence>
<proteinExistence type="inferred from homology"/>
<gene>
    <name evidence="6" type="ORF">SPARVUS_LOCUS2933465</name>
</gene>
<feature type="non-terminal residue" evidence="6">
    <location>
        <position position="1"/>
    </location>
</feature>
<evidence type="ECO:0000256" key="1">
    <source>
        <dbReference type="ARBA" id="ARBA00004496"/>
    </source>
</evidence>
<protein>
    <recommendedName>
        <fullName evidence="8">Synaptopodin 2</fullName>
    </recommendedName>
</protein>
<comment type="similarity">
    <text evidence="4">Belongs to the synaptopodin family.</text>
</comment>
<name>A0ABN9BHR5_9NEOB</name>